<accession>A0ABY8X8V4</accession>
<keyword evidence="2" id="KW-1185">Reference proteome</keyword>
<name>A0ABY8X8V4_9BACL</name>
<evidence type="ECO:0000313" key="1">
    <source>
        <dbReference type="EMBL" id="WIV21134.1"/>
    </source>
</evidence>
<reference evidence="1 2" key="1">
    <citation type="submission" date="2023-06" db="EMBL/GenBank/DDBJ databases">
        <title>Paenibacillus polygonum sp. nov., an endophytic bacterium, isolated from Polygonum lapathifolium L. in Nanji Wetland National Nature Reserve, South of Poyang Lake, Jiangxi Province, China.</title>
        <authorList>
            <person name="Yu Z."/>
        </authorList>
    </citation>
    <scope>NUCLEOTIDE SEQUENCE [LARGE SCALE GENOMIC DNA]</scope>
    <source>
        <strain evidence="1 2">C31</strain>
    </source>
</reference>
<dbReference type="EMBL" id="CP127162">
    <property type="protein sequence ID" value="WIV21134.1"/>
    <property type="molecule type" value="Genomic_DNA"/>
</dbReference>
<sequence>MNQQFITNISDMVFIQRQYIFSKADVVIYHPGHFPELNIQIFNLYKNEGFNHLYIPDIHNNFLEANEFMFHKLKLLELGIPEEIIYPITGEFKDGSEVVLGAVKQLTSEMNNVLLAGKAFFCRRFLILATLNNSNRIFDVLPLIDDRGFDKENWYKSDKGKARVFNEIKVINNILNGLD</sequence>
<dbReference type="Proteomes" id="UP001236415">
    <property type="component" value="Chromosome"/>
</dbReference>
<proteinExistence type="predicted"/>
<gene>
    <name evidence="1" type="ORF">QPK24_10890</name>
</gene>
<dbReference type="RefSeq" id="WP_285748618.1">
    <property type="nucleotide sequence ID" value="NZ_CP127162.1"/>
</dbReference>
<protein>
    <submittedName>
        <fullName evidence="1">Uncharacterized protein</fullName>
    </submittedName>
</protein>
<evidence type="ECO:0000313" key="2">
    <source>
        <dbReference type="Proteomes" id="UP001236415"/>
    </source>
</evidence>
<organism evidence="1 2">
    <name type="scientific">Paenibacillus polygoni</name>
    <dbReference type="NCBI Taxonomy" id="3050112"/>
    <lineage>
        <taxon>Bacteria</taxon>
        <taxon>Bacillati</taxon>
        <taxon>Bacillota</taxon>
        <taxon>Bacilli</taxon>
        <taxon>Bacillales</taxon>
        <taxon>Paenibacillaceae</taxon>
        <taxon>Paenibacillus</taxon>
    </lineage>
</organism>